<sequence length="125" mass="13940">MLRRGSSPITRSSVTYERCNFLTIAPETGAKVTGSSPIFKIRRGSSKTDLGSIRVRSGKPTRIETLDFDDELGTTIDVANLVMYHLITPSIVEVSSLDRPQEFSIKTLHRKKEYGIRIRADLVTA</sequence>
<comment type="caution">
    <text evidence="1">The sequence shown here is derived from an EMBL/GenBank/DDBJ whole genome shotgun (WGS) entry which is preliminary data.</text>
</comment>
<proteinExistence type="predicted"/>
<evidence type="ECO:0000313" key="1">
    <source>
        <dbReference type="EMBL" id="MED6150200.1"/>
    </source>
</evidence>
<protein>
    <submittedName>
        <fullName evidence="1">Uncharacterized protein</fullName>
    </submittedName>
</protein>
<dbReference type="Proteomes" id="UP001341840">
    <property type="component" value="Unassembled WGS sequence"/>
</dbReference>
<accession>A0ABU6TPX2</accession>
<keyword evidence="2" id="KW-1185">Reference proteome</keyword>
<dbReference type="EMBL" id="JASCZI010091403">
    <property type="protein sequence ID" value="MED6150200.1"/>
    <property type="molecule type" value="Genomic_DNA"/>
</dbReference>
<reference evidence="1 2" key="1">
    <citation type="journal article" date="2023" name="Plants (Basel)">
        <title>Bridging the Gap: Combining Genomics and Transcriptomics Approaches to Understand Stylosanthes scabra, an Orphan Legume from the Brazilian Caatinga.</title>
        <authorList>
            <person name="Ferreira-Neto J.R.C."/>
            <person name="da Silva M.D."/>
            <person name="Binneck E."/>
            <person name="de Melo N.F."/>
            <person name="da Silva R.H."/>
            <person name="de Melo A.L.T.M."/>
            <person name="Pandolfi V."/>
            <person name="Bustamante F.O."/>
            <person name="Brasileiro-Vidal A.C."/>
            <person name="Benko-Iseppon A.M."/>
        </authorList>
    </citation>
    <scope>NUCLEOTIDE SEQUENCE [LARGE SCALE GENOMIC DNA]</scope>
    <source>
        <tissue evidence="1">Leaves</tissue>
    </source>
</reference>
<organism evidence="1 2">
    <name type="scientific">Stylosanthes scabra</name>
    <dbReference type="NCBI Taxonomy" id="79078"/>
    <lineage>
        <taxon>Eukaryota</taxon>
        <taxon>Viridiplantae</taxon>
        <taxon>Streptophyta</taxon>
        <taxon>Embryophyta</taxon>
        <taxon>Tracheophyta</taxon>
        <taxon>Spermatophyta</taxon>
        <taxon>Magnoliopsida</taxon>
        <taxon>eudicotyledons</taxon>
        <taxon>Gunneridae</taxon>
        <taxon>Pentapetalae</taxon>
        <taxon>rosids</taxon>
        <taxon>fabids</taxon>
        <taxon>Fabales</taxon>
        <taxon>Fabaceae</taxon>
        <taxon>Papilionoideae</taxon>
        <taxon>50 kb inversion clade</taxon>
        <taxon>dalbergioids sensu lato</taxon>
        <taxon>Dalbergieae</taxon>
        <taxon>Pterocarpus clade</taxon>
        <taxon>Stylosanthes</taxon>
    </lineage>
</organism>
<evidence type="ECO:0000313" key="2">
    <source>
        <dbReference type="Proteomes" id="UP001341840"/>
    </source>
</evidence>
<gene>
    <name evidence="1" type="ORF">PIB30_070096</name>
</gene>
<name>A0ABU6TPX2_9FABA</name>